<dbReference type="InterPro" id="IPR024453">
    <property type="entry name" value="Peptidase_C92"/>
</dbReference>
<dbReference type="AlphaFoldDB" id="A0A382K2G6"/>
<organism evidence="1">
    <name type="scientific">marine metagenome</name>
    <dbReference type="NCBI Taxonomy" id="408172"/>
    <lineage>
        <taxon>unclassified sequences</taxon>
        <taxon>metagenomes</taxon>
        <taxon>ecological metagenomes</taxon>
    </lineage>
</organism>
<dbReference type="Gene3D" id="3.90.1720.10">
    <property type="entry name" value="endopeptidase domain like (from Nostoc punctiforme)"/>
    <property type="match status" value="1"/>
</dbReference>
<feature type="non-terminal residue" evidence="1">
    <location>
        <position position="174"/>
    </location>
</feature>
<proteinExistence type="predicted"/>
<evidence type="ECO:0008006" key="2">
    <source>
        <dbReference type="Google" id="ProtNLM"/>
    </source>
</evidence>
<gene>
    <name evidence="1" type="ORF">METZ01_LOCUS270879</name>
</gene>
<accession>A0A382K2G6</accession>
<evidence type="ECO:0000313" key="1">
    <source>
        <dbReference type="EMBL" id="SVC18025.1"/>
    </source>
</evidence>
<dbReference type="Pfam" id="PF05708">
    <property type="entry name" value="Peptidase_C92"/>
    <property type="match status" value="1"/>
</dbReference>
<dbReference type="InterPro" id="IPR038765">
    <property type="entry name" value="Papain-like_cys_pep_sf"/>
</dbReference>
<sequence length="174" mass="19733">MKWLYNSIVAFLNVEPAGRNTPLSDLNQIAQTLRPGDIILVEGLSRVSNVIRWITHSPWTHAALYIATPNDILDADLRLTVSHYFKGDGNEPLLVESRLGQGTVVQPLSFYQGAHLRIARPMGLSEDDAHTIVAYSISRLGVPYDVRQILDLFRFLLPWLVLPRRWRSSLFNTN</sequence>
<dbReference type="EMBL" id="UINC01077683">
    <property type="protein sequence ID" value="SVC18025.1"/>
    <property type="molecule type" value="Genomic_DNA"/>
</dbReference>
<dbReference type="SUPFAM" id="SSF54001">
    <property type="entry name" value="Cysteine proteinases"/>
    <property type="match status" value="1"/>
</dbReference>
<reference evidence="1" key="1">
    <citation type="submission" date="2018-05" db="EMBL/GenBank/DDBJ databases">
        <authorList>
            <person name="Lanie J.A."/>
            <person name="Ng W.-L."/>
            <person name="Kazmierczak K.M."/>
            <person name="Andrzejewski T.M."/>
            <person name="Davidsen T.M."/>
            <person name="Wayne K.J."/>
            <person name="Tettelin H."/>
            <person name="Glass J.I."/>
            <person name="Rusch D."/>
            <person name="Podicherti R."/>
            <person name="Tsui H.-C.T."/>
            <person name="Winkler M.E."/>
        </authorList>
    </citation>
    <scope>NUCLEOTIDE SEQUENCE</scope>
</reference>
<protein>
    <recommendedName>
        <fullName evidence="2">Lipo-like protein</fullName>
    </recommendedName>
</protein>
<name>A0A382K2G6_9ZZZZ</name>